<name>A0ABU1MV53_9CAUL</name>
<organism evidence="2 3">
    <name type="scientific">Caulobacter rhizosphaerae</name>
    <dbReference type="NCBI Taxonomy" id="2010972"/>
    <lineage>
        <taxon>Bacteria</taxon>
        <taxon>Pseudomonadati</taxon>
        <taxon>Pseudomonadota</taxon>
        <taxon>Alphaproteobacteria</taxon>
        <taxon>Caulobacterales</taxon>
        <taxon>Caulobacteraceae</taxon>
        <taxon>Caulobacter</taxon>
    </lineage>
</organism>
<keyword evidence="3" id="KW-1185">Reference proteome</keyword>
<comment type="caution">
    <text evidence="2">The sequence shown here is derived from an EMBL/GenBank/DDBJ whole genome shotgun (WGS) entry which is preliminary data.</text>
</comment>
<feature type="transmembrane region" description="Helical" evidence="1">
    <location>
        <begin position="6"/>
        <end position="30"/>
    </location>
</feature>
<keyword evidence="1" id="KW-0812">Transmembrane</keyword>
<accession>A0ABU1MV53</accession>
<evidence type="ECO:0008006" key="4">
    <source>
        <dbReference type="Google" id="ProtNLM"/>
    </source>
</evidence>
<dbReference type="Proteomes" id="UP001262754">
    <property type="component" value="Unassembled WGS sequence"/>
</dbReference>
<sequence>MATLSAILYFLAHHPFWSWPVLVLVGATLGRAMATWRRQPGWYALMAPFFFFGIANFFTGHIFNALFLNAFGETGAAVVTHSRETSSTLNDQPIWAYDAVLKTADGRDVVTGFTTMSASIYPITNEILIPPEGEMFVAKYIPGFPRNIAIMRDLSPYGKVYRIGMDRGPVDKAANQFAASPGNAAFIAEYRRALTVFLEKHRHDADPDLVRDFEARLEALPPAE</sequence>
<keyword evidence="1" id="KW-1133">Transmembrane helix</keyword>
<evidence type="ECO:0000313" key="2">
    <source>
        <dbReference type="EMBL" id="MDR6530073.1"/>
    </source>
</evidence>
<evidence type="ECO:0000313" key="3">
    <source>
        <dbReference type="Proteomes" id="UP001262754"/>
    </source>
</evidence>
<protein>
    <recommendedName>
        <fullName evidence="4">Transmembrane protein</fullName>
    </recommendedName>
</protein>
<evidence type="ECO:0000256" key="1">
    <source>
        <dbReference type="SAM" id="Phobius"/>
    </source>
</evidence>
<keyword evidence="1" id="KW-0472">Membrane</keyword>
<dbReference type="EMBL" id="JAVDRL010000002">
    <property type="protein sequence ID" value="MDR6530073.1"/>
    <property type="molecule type" value="Genomic_DNA"/>
</dbReference>
<gene>
    <name evidence="2" type="ORF">J2800_000797</name>
</gene>
<reference evidence="2 3" key="1">
    <citation type="submission" date="2023-07" db="EMBL/GenBank/DDBJ databases">
        <title>Sorghum-associated microbial communities from plants grown in Nebraska, USA.</title>
        <authorList>
            <person name="Schachtman D."/>
        </authorList>
    </citation>
    <scope>NUCLEOTIDE SEQUENCE [LARGE SCALE GENOMIC DNA]</scope>
    <source>
        <strain evidence="2 3">DS2154</strain>
    </source>
</reference>
<feature type="transmembrane region" description="Helical" evidence="1">
    <location>
        <begin position="42"/>
        <end position="63"/>
    </location>
</feature>
<dbReference type="RefSeq" id="WP_310029324.1">
    <property type="nucleotide sequence ID" value="NZ_JAVDRL010000002.1"/>
</dbReference>
<proteinExistence type="predicted"/>